<evidence type="ECO:0000259" key="9">
    <source>
        <dbReference type="Pfam" id="PF04290"/>
    </source>
</evidence>
<protein>
    <recommendedName>
        <fullName evidence="9">Tripartite ATP-independent periplasmic transporters DctQ component domain-containing protein</fullName>
    </recommendedName>
</protein>
<dbReference type="EMBL" id="LAZR01039699">
    <property type="protein sequence ID" value="KKL16350.1"/>
    <property type="molecule type" value="Genomic_DNA"/>
</dbReference>
<evidence type="ECO:0000256" key="2">
    <source>
        <dbReference type="ARBA" id="ARBA00022448"/>
    </source>
</evidence>
<dbReference type="InterPro" id="IPR055348">
    <property type="entry name" value="DctQ"/>
</dbReference>
<keyword evidence="6 8" id="KW-1133">Transmembrane helix</keyword>
<gene>
    <name evidence="10" type="ORF">LCGC14_2496460</name>
</gene>
<keyword evidence="4" id="KW-0997">Cell inner membrane</keyword>
<sequence>MRKILKAIDTINDFTGKTVKWMVVLIMVTITTEVALRYIFSKPTSVLPELMMMFGAALYTLGWGYVHRLRRHVRVDVFYLSLPTRWQAGIDVVATKSS</sequence>
<dbReference type="AlphaFoldDB" id="A0A0F9B3Z5"/>
<evidence type="ECO:0000256" key="8">
    <source>
        <dbReference type="SAM" id="Phobius"/>
    </source>
</evidence>
<dbReference type="GO" id="GO:0005886">
    <property type="term" value="C:plasma membrane"/>
    <property type="evidence" value="ECO:0007669"/>
    <property type="project" value="UniProtKB-SubCell"/>
</dbReference>
<evidence type="ECO:0000256" key="6">
    <source>
        <dbReference type="ARBA" id="ARBA00022989"/>
    </source>
</evidence>
<organism evidence="10">
    <name type="scientific">marine sediment metagenome</name>
    <dbReference type="NCBI Taxonomy" id="412755"/>
    <lineage>
        <taxon>unclassified sequences</taxon>
        <taxon>metagenomes</taxon>
        <taxon>ecological metagenomes</taxon>
    </lineage>
</organism>
<comment type="caution">
    <text evidence="10">The sequence shown here is derived from an EMBL/GenBank/DDBJ whole genome shotgun (WGS) entry which is preliminary data.</text>
</comment>
<dbReference type="PANTHER" id="PTHR35011">
    <property type="entry name" value="2,3-DIKETO-L-GULONATE TRAP TRANSPORTER SMALL PERMEASE PROTEIN YIAM"/>
    <property type="match status" value="1"/>
</dbReference>
<name>A0A0F9B3Z5_9ZZZZ</name>
<evidence type="ECO:0000256" key="4">
    <source>
        <dbReference type="ARBA" id="ARBA00022519"/>
    </source>
</evidence>
<evidence type="ECO:0000256" key="1">
    <source>
        <dbReference type="ARBA" id="ARBA00004429"/>
    </source>
</evidence>
<dbReference type="Pfam" id="PF04290">
    <property type="entry name" value="DctQ"/>
    <property type="match status" value="1"/>
</dbReference>
<proteinExistence type="predicted"/>
<keyword evidence="5 8" id="KW-0812">Transmembrane</keyword>
<evidence type="ECO:0000256" key="7">
    <source>
        <dbReference type="ARBA" id="ARBA00023136"/>
    </source>
</evidence>
<evidence type="ECO:0000256" key="3">
    <source>
        <dbReference type="ARBA" id="ARBA00022475"/>
    </source>
</evidence>
<keyword evidence="2" id="KW-0813">Transport</keyword>
<feature type="transmembrane region" description="Helical" evidence="8">
    <location>
        <begin position="21"/>
        <end position="40"/>
    </location>
</feature>
<comment type="subcellular location">
    <subcellularLocation>
        <location evidence="1">Cell inner membrane</location>
        <topology evidence="1">Multi-pass membrane protein</topology>
    </subcellularLocation>
</comment>
<accession>A0A0F9B3Z5</accession>
<reference evidence="10" key="1">
    <citation type="journal article" date="2015" name="Nature">
        <title>Complex archaea that bridge the gap between prokaryotes and eukaryotes.</title>
        <authorList>
            <person name="Spang A."/>
            <person name="Saw J.H."/>
            <person name="Jorgensen S.L."/>
            <person name="Zaremba-Niedzwiedzka K."/>
            <person name="Martijn J."/>
            <person name="Lind A.E."/>
            <person name="van Eijk R."/>
            <person name="Schleper C."/>
            <person name="Guy L."/>
            <person name="Ettema T.J."/>
        </authorList>
    </citation>
    <scope>NUCLEOTIDE SEQUENCE</scope>
</reference>
<keyword evidence="7 8" id="KW-0472">Membrane</keyword>
<keyword evidence="3" id="KW-1003">Cell membrane</keyword>
<evidence type="ECO:0000313" key="10">
    <source>
        <dbReference type="EMBL" id="KKL16350.1"/>
    </source>
</evidence>
<feature type="transmembrane region" description="Helical" evidence="8">
    <location>
        <begin position="46"/>
        <end position="66"/>
    </location>
</feature>
<dbReference type="InterPro" id="IPR007387">
    <property type="entry name" value="TRAP_DctQ"/>
</dbReference>
<dbReference type="PANTHER" id="PTHR35011:SF4">
    <property type="entry name" value="SLL1102 PROTEIN"/>
    <property type="match status" value="1"/>
</dbReference>
<evidence type="ECO:0000256" key="5">
    <source>
        <dbReference type="ARBA" id="ARBA00022692"/>
    </source>
</evidence>
<feature type="domain" description="Tripartite ATP-independent periplasmic transporters DctQ component" evidence="9">
    <location>
        <begin position="26"/>
        <end position="94"/>
    </location>
</feature>